<dbReference type="Proteomes" id="UP000607653">
    <property type="component" value="Unassembled WGS sequence"/>
</dbReference>
<organism evidence="1 2">
    <name type="scientific">Nelumbo nucifera</name>
    <name type="common">Sacred lotus</name>
    <dbReference type="NCBI Taxonomy" id="4432"/>
    <lineage>
        <taxon>Eukaryota</taxon>
        <taxon>Viridiplantae</taxon>
        <taxon>Streptophyta</taxon>
        <taxon>Embryophyta</taxon>
        <taxon>Tracheophyta</taxon>
        <taxon>Spermatophyta</taxon>
        <taxon>Magnoliopsida</taxon>
        <taxon>Proteales</taxon>
        <taxon>Nelumbonaceae</taxon>
        <taxon>Nelumbo</taxon>
    </lineage>
</organism>
<keyword evidence="2" id="KW-1185">Reference proteome</keyword>
<protein>
    <submittedName>
        <fullName evidence="1">Uncharacterized protein</fullName>
    </submittedName>
</protein>
<gene>
    <name evidence="1" type="ORF">HUJ06_022323</name>
</gene>
<accession>A0A822XKH7</accession>
<evidence type="ECO:0000313" key="1">
    <source>
        <dbReference type="EMBL" id="DAD20860.1"/>
    </source>
</evidence>
<dbReference type="EMBL" id="DUZY01000001">
    <property type="protein sequence ID" value="DAD20860.1"/>
    <property type="molecule type" value="Genomic_DNA"/>
</dbReference>
<evidence type="ECO:0000313" key="2">
    <source>
        <dbReference type="Proteomes" id="UP000607653"/>
    </source>
</evidence>
<dbReference type="AlphaFoldDB" id="A0A822XKH7"/>
<reference evidence="1 2" key="1">
    <citation type="journal article" date="2020" name="Mol. Biol. Evol.">
        <title>Distinct Expression and Methylation Patterns for Genes with Different Fates following a Single Whole-Genome Duplication in Flowering Plants.</title>
        <authorList>
            <person name="Shi T."/>
            <person name="Rahmani R.S."/>
            <person name="Gugger P.F."/>
            <person name="Wang M."/>
            <person name="Li H."/>
            <person name="Zhang Y."/>
            <person name="Li Z."/>
            <person name="Wang Q."/>
            <person name="Van de Peer Y."/>
            <person name="Marchal K."/>
            <person name="Chen J."/>
        </authorList>
    </citation>
    <scope>NUCLEOTIDE SEQUENCE [LARGE SCALE GENOMIC DNA]</scope>
    <source>
        <tissue evidence="1">Leaf</tissue>
    </source>
</reference>
<sequence>MDLQSSSFLLTICSSSFSSGSWVSSSLRWPGSDLTRKEHEIQGESANFL</sequence>
<name>A0A822XKH7_NELNU</name>
<proteinExistence type="predicted"/>
<comment type="caution">
    <text evidence="1">The sequence shown here is derived from an EMBL/GenBank/DDBJ whole genome shotgun (WGS) entry which is preliminary data.</text>
</comment>